<keyword evidence="1" id="KW-0378">Hydrolase</keyword>
<gene>
    <name evidence="4" type="ORF">HPS36_15920</name>
</gene>
<evidence type="ECO:0000256" key="1">
    <source>
        <dbReference type="PIRNR" id="PIRNR006615"/>
    </source>
</evidence>
<dbReference type="EMBL" id="CP053942">
    <property type="protein sequence ID" value="QKG94359.1"/>
    <property type="molecule type" value="Genomic_DNA"/>
</dbReference>
<keyword evidence="4" id="KW-0614">Plasmid</keyword>
<comment type="similarity">
    <text evidence="1">Belongs to the peptidase M32 family.</text>
</comment>
<protein>
    <recommendedName>
        <fullName evidence="1">Metal-dependent carboxypeptidase</fullName>
        <ecNumber evidence="1">3.4.17.19</ecNumber>
    </recommendedName>
</protein>
<keyword evidence="2" id="KW-0862">Zinc</keyword>
<name>A0A7D4CUR1_9EURY</name>
<evidence type="ECO:0000313" key="4">
    <source>
        <dbReference type="EMBL" id="QKG94359.1"/>
    </source>
</evidence>
<dbReference type="RefSeq" id="WP_173230943.1">
    <property type="nucleotide sequence ID" value="NZ_CP053942.1"/>
</dbReference>
<dbReference type="Pfam" id="PF02074">
    <property type="entry name" value="Peptidase_M32"/>
    <property type="match status" value="1"/>
</dbReference>
<dbReference type="SUPFAM" id="SSF55486">
    <property type="entry name" value="Metalloproteases ('zincins'), catalytic domain"/>
    <property type="match status" value="1"/>
</dbReference>
<dbReference type="PANTHER" id="PTHR34217:SF1">
    <property type="entry name" value="CARBOXYPEPTIDASE 1"/>
    <property type="match status" value="1"/>
</dbReference>
<keyword evidence="1" id="KW-0645">Protease</keyword>
<dbReference type="GeneID" id="55596520"/>
<dbReference type="Proteomes" id="UP000505020">
    <property type="component" value="Plasmid pHAR01"/>
</dbReference>
<keyword evidence="1 2" id="KW-0479">Metal-binding</keyword>
<feature type="active site" description="Proton donor/acceptor" evidence="3">
    <location>
        <position position="265"/>
    </location>
</feature>
<dbReference type="EC" id="3.4.17.19" evidence="1"/>
<comment type="catalytic activity">
    <reaction evidence="1">
        <text>Release of a C-terminal amino acid with broad specificity, except for -Pro.</text>
        <dbReference type="EC" id="3.4.17.19"/>
    </reaction>
</comment>
<feature type="binding site" evidence="2">
    <location>
        <position position="268"/>
    </location>
    <ligand>
        <name>Zn(2+)</name>
        <dbReference type="ChEBI" id="CHEBI:29105"/>
        <note>catalytic</note>
    </ligand>
</feature>
<comment type="cofactor">
    <cofactor evidence="2">
        <name>Zn(2+)</name>
        <dbReference type="ChEBI" id="CHEBI:29105"/>
    </cofactor>
    <text evidence="2">Binds 1 zinc ion per subunit.</text>
</comment>
<dbReference type="PROSITE" id="PS52034">
    <property type="entry name" value="PEPTIDASE_M32"/>
    <property type="match status" value="1"/>
</dbReference>
<dbReference type="CDD" id="cd06460">
    <property type="entry name" value="M32_Taq"/>
    <property type="match status" value="1"/>
</dbReference>
<dbReference type="PIRSF" id="PIRSF006615">
    <property type="entry name" value="Zn_crbxpep_Taq"/>
    <property type="match status" value="1"/>
</dbReference>
<dbReference type="KEGG" id="hsai:HPS36_15920"/>
<feature type="binding site" evidence="2">
    <location>
        <position position="264"/>
    </location>
    <ligand>
        <name>Zn(2+)</name>
        <dbReference type="ChEBI" id="CHEBI:29105"/>
        <note>catalytic</note>
    </ligand>
</feature>
<dbReference type="AlphaFoldDB" id="A0A7D4CUR1"/>
<dbReference type="GO" id="GO:0006508">
    <property type="term" value="P:proteolysis"/>
    <property type="evidence" value="ECO:0007669"/>
    <property type="project" value="UniProtKB-UniRule"/>
</dbReference>
<evidence type="ECO:0000256" key="3">
    <source>
        <dbReference type="PIRSR" id="PIRSR006615-2"/>
    </source>
</evidence>
<evidence type="ECO:0000256" key="2">
    <source>
        <dbReference type="PIRSR" id="PIRSR006615-1"/>
    </source>
</evidence>
<keyword evidence="1 4" id="KW-0121">Carboxypeptidase</keyword>
<reference evidence="4 5" key="1">
    <citation type="submission" date="2020-05" db="EMBL/GenBank/DDBJ databases">
        <title>Halorubrum RHB-C sp.nov., an extremely halophilic archaeon isolated from solar salt farm.</title>
        <authorList>
            <person name="Ho H."/>
            <person name="Danganan R.E."/>
            <person name="Dedeles G.R."/>
            <person name="Kim S.-G."/>
        </authorList>
    </citation>
    <scope>NUCLEOTIDE SEQUENCE [LARGE SCALE GENOMIC DNA]</scope>
    <source>
        <strain evidence="4 5">RHB-C</strain>
        <plasmid evidence="5">phar01</plasmid>
    </source>
</reference>
<dbReference type="InterPro" id="IPR001333">
    <property type="entry name" value="Peptidase_M32_Taq"/>
</dbReference>
<sequence>MTGGGPDAYEAFRTRVERLTNVSHASRLLDWDQQVMMPDGGTTARSSQLAALSGLEHDLLCDRELGQLLDDLEGADLDPVEAANVREIRRRHDRSVKVPASLVERTRQARSDAFDVWNAAKADDDFSAFADTLAELVELRREYADHLAPDRDPYRVLYEEFEPYLPYDRMVDVLDTLRAALPPLIDAIRDSDVTLSKRALSGTFDPSRQEAFVRELLTDLGYDWERGRLDTAAHPFQRGSQFDARIGTRFDESDLLDGVTSTVHEFGHALYVQNLPDEQYGMPTGEARDMSIHESQSRFWENHVARSRPFWERTLPLAREQFDSLAGVSADEMYRAANVVDPENVIRVEADELTYHLHIVVRFEIERALVRGELEAEEVPAVWNDKYEEYLGVRPKTDAEGCLQDVHWSNATFGYFPTYSLGSVAAAQFRSAFEADVGALPEVLSAEGFDPVADWLREHVHRHGKRYRTDDLIKTATGEPLTADHYVSTVEAKYTDLYDL</sequence>
<dbReference type="Gene3D" id="1.10.1370.30">
    <property type="match status" value="1"/>
</dbReference>
<dbReference type="PANTHER" id="PTHR34217">
    <property type="entry name" value="METAL-DEPENDENT CARBOXYPEPTIDASE"/>
    <property type="match status" value="1"/>
</dbReference>
<dbReference type="GO" id="GO:0004181">
    <property type="term" value="F:metallocarboxypeptidase activity"/>
    <property type="evidence" value="ECO:0007669"/>
    <property type="project" value="UniProtKB-UniRule"/>
</dbReference>
<dbReference type="PRINTS" id="PR00998">
    <property type="entry name" value="CRBOXYPTASET"/>
</dbReference>
<feature type="binding site" evidence="2">
    <location>
        <position position="294"/>
    </location>
    <ligand>
        <name>Zn(2+)</name>
        <dbReference type="ChEBI" id="CHEBI:29105"/>
        <note>catalytic</note>
    </ligand>
</feature>
<evidence type="ECO:0000313" key="5">
    <source>
        <dbReference type="Proteomes" id="UP000505020"/>
    </source>
</evidence>
<organism evidence="4 5">
    <name type="scientific">Halorubrum salinarum</name>
    <dbReference type="NCBI Taxonomy" id="2739057"/>
    <lineage>
        <taxon>Archaea</taxon>
        <taxon>Methanobacteriati</taxon>
        <taxon>Methanobacteriota</taxon>
        <taxon>Stenosarchaea group</taxon>
        <taxon>Halobacteria</taxon>
        <taxon>Halobacteriales</taxon>
        <taxon>Haloferacaceae</taxon>
        <taxon>Halorubrum</taxon>
    </lineage>
</organism>
<dbReference type="GO" id="GO:0046872">
    <property type="term" value="F:metal ion binding"/>
    <property type="evidence" value="ECO:0007669"/>
    <property type="project" value="UniProtKB-KW"/>
</dbReference>
<accession>A0A7D4CUR1</accession>
<keyword evidence="1" id="KW-0482">Metalloprotease</keyword>
<comment type="function">
    <text evidence="1">Broad specificity carboxypetidase that releases amino acids sequentially from the C-terminus, including neutral, aromatic, polar and basic residues.</text>
</comment>
<keyword evidence="5" id="KW-1185">Reference proteome</keyword>
<geneLocation type="plasmid" evidence="5">
    <name>phar01</name>
</geneLocation>
<proteinExistence type="inferred from homology"/>